<keyword evidence="3 7" id="KW-0812">Transmembrane</keyword>
<organism evidence="8 9">
    <name type="scientific">Apatococcus fuscideae</name>
    <dbReference type="NCBI Taxonomy" id="2026836"/>
    <lineage>
        <taxon>Eukaryota</taxon>
        <taxon>Viridiplantae</taxon>
        <taxon>Chlorophyta</taxon>
        <taxon>core chlorophytes</taxon>
        <taxon>Trebouxiophyceae</taxon>
        <taxon>Chlorellales</taxon>
        <taxon>Chlorellaceae</taxon>
        <taxon>Apatococcus</taxon>
    </lineage>
</organism>
<feature type="region of interest" description="Disordered" evidence="6">
    <location>
        <begin position="644"/>
        <end position="730"/>
    </location>
</feature>
<sequence length="730" mass="79933">MWAFYIPAISCVILAVLFTLRRYADPKTPIVVRLVAIISWVTSLSIVALVPLDVWTTLSVQKNPALGILWSICYWSTQVLTWFLIPFFQGYFDAGNFSKLGKSQTSLRNSLTHWAVIGVLGGIGLAFLLITGRLTIGSIPNLAIQLSNTYGLIVITLLLSYGLVEIPRFVWRTSEPEVRLRYCCHRIGRAAEKLEDAAFELIRVATVVEATSQPMPKRDPLRPYMDQIYQQANEWSPIKPAQCPKDEQGRVDLDDLTDKDLDYGCDLYGLASLRQRLRRATDNYKGLNAEYINQVMDGFELEAVCKARRTGDYNIQTGPTSKPQAKLATALMMYRAVVRPWSRKLLALLLASLSAVIVWSEATIGSGRHPDLSPFSLAIHAARLGEFGTQLLVMLPLAYMCAANYYSIFKLGMFSFYLLVPHATQPASLLLNASLVCRFITPLCYNFLHVIRMHVPEADGQVTVFSQKMGAAMQEVPVFRQEFNSWFPLVTVVVCLIVLLNAWDYAARFVVSSRYRFDEDSAVDEFSERGRLLMRHEQDGKSRGMPLGDCLGLWGSVEAPISLTAARARASGGKLMGIAKSSRSATGPSMPSTQSASLGRAASNPRPASGIASSSTDGITEAATTVARSARAGISNLTRSFIQKKNNSGEQSSPAGSRAVGNMGSSKPPPSGLDGIFARMNSDGTSSTRRAESNSDRIDDDTDDGGLLGSQPDSLYGAAGSSGGWLPRRR</sequence>
<evidence type="ECO:0000256" key="1">
    <source>
        <dbReference type="ARBA" id="ARBA00004141"/>
    </source>
</evidence>
<evidence type="ECO:0000256" key="2">
    <source>
        <dbReference type="ARBA" id="ARBA00010487"/>
    </source>
</evidence>
<evidence type="ECO:0000256" key="3">
    <source>
        <dbReference type="ARBA" id="ARBA00022692"/>
    </source>
</evidence>
<dbReference type="GO" id="GO:0016020">
    <property type="term" value="C:membrane"/>
    <property type="evidence" value="ECO:0007669"/>
    <property type="project" value="UniProtKB-SubCell"/>
</dbReference>
<feature type="transmembrane region" description="Helical" evidence="7">
    <location>
        <begin position="486"/>
        <end position="506"/>
    </location>
</feature>
<dbReference type="PANTHER" id="PTHR21355">
    <property type="entry name" value="G-PROTEIN COUPLED RECEPTOR-ASSOCIATED PROTEIN LMBRD2"/>
    <property type="match status" value="1"/>
</dbReference>
<proteinExistence type="inferred from homology"/>
<gene>
    <name evidence="8" type="ORF">WJX84_008007</name>
</gene>
<feature type="transmembrane region" description="Helical" evidence="7">
    <location>
        <begin position="150"/>
        <end position="171"/>
    </location>
</feature>
<accession>A0AAW1TGZ7</accession>
<feature type="transmembrane region" description="Helical" evidence="7">
    <location>
        <begin position="345"/>
        <end position="367"/>
    </location>
</feature>
<feature type="transmembrane region" description="Helical" evidence="7">
    <location>
        <begin position="111"/>
        <end position="130"/>
    </location>
</feature>
<feature type="transmembrane region" description="Helical" evidence="7">
    <location>
        <begin position="64"/>
        <end position="90"/>
    </location>
</feature>
<evidence type="ECO:0000313" key="9">
    <source>
        <dbReference type="Proteomes" id="UP001485043"/>
    </source>
</evidence>
<feature type="compositionally biased region" description="Polar residues" evidence="6">
    <location>
        <begin position="581"/>
        <end position="597"/>
    </location>
</feature>
<dbReference type="InterPro" id="IPR051584">
    <property type="entry name" value="GPCR-associated_LMBR1"/>
</dbReference>
<evidence type="ECO:0000313" key="8">
    <source>
        <dbReference type="EMBL" id="KAK9868825.1"/>
    </source>
</evidence>
<comment type="similarity">
    <text evidence="2">Belongs to the LIMR family.</text>
</comment>
<keyword evidence="9" id="KW-1185">Reference proteome</keyword>
<dbReference type="AlphaFoldDB" id="A0AAW1TGZ7"/>
<reference evidence="8 9" key="1">
    <citation type="journal article" date="2024" name="Nat. Commun.">
        <title>Phylogenomics reveals the evolutionary origins of lichenization in chlorophyte algae.</title>
        <authorList>
            <person name="Puginier C."/>
            <person name="Libourel C."/>
            <person name="Otte J."/>
            <person name="Skaloud P."/>
            <person name="Haon M."/>
            <person name="Grisel S."/>
            <person name="Petersen M."/>
            <person name="Berrin J.G."/>
            <person name="Delaux P.M."/>
            <person name="Dal Grande F."/>
            <person name="Keller J."/>
        </authorList>
    </citation>
    <scope>NUCLEOTIDE SEQUENCE [LARGE SCALE GENOMIC DNA]</scope>
    <source>
        <strain evidence="8 9">SAG 2523</strain>
    </source>
</reference>
<evidence type="ECO:0000256" key="5">
    <source>
        <dbReference type="ARBA" id="ARBA00023136"/>
    </source>
</evidence>
<evidence type="ECO:0000256" key="4">
    <source>
        <dbReference type="ARBA" id="ARBA00022989"/>
    </source>
</evidence>
<feature type="transmembrane region" description="Helical" evidence="7">
    <location>
        <begin position="6"/>
        <end position="24"/>
    </location>
</feature>
<dbReference type="PANTHER" id="PTHR21355:SF0">
    <property type="entry name" value="G-PROTEIN COUPLED RECEPTOR-ASSOCIATED PROTEIN LMBRD2"/>
    <property type="match status" value="1"/>
</dbReference>
<feature type="transmembrane region" description="Helical" evidence="7">
    <location>
        <begin position="31"/>
        <end position="52"/>
    </location>
</feature>
<evidence type="ECO:0000256" key="6">
    <source>
        <dbReference type="SAM" id="MobiDB-lite"/>
    </source>
</evidence>
<comment type="caution">
    <text evidence="8">The sequence shown here is derived from an EMBL/GenBank/DDBJ whole genome shotgun (WGS) entry which is preliminary data.</text>
</comment>
<dbReference type="EMBL" id="JALJOV010000011">
    <property type="protein sequence ID" value="KAK9868825.1"/>
    <property type="molecule type" value="Genomic_DNA"/>
</dbReference>
<evidence type="ECO:0000256" key="7">
    <source>
        <dbReference type="SAM" id="Phobius"/>
    </source>
</evidence>
<protein>
    <submittedName>
        <fullName evidence="8">Uncharacterized protein</fullName>
    </submittedName>
</protein>
<feature type="region of interest" description="Disordered" evidence="6">
    <location>
        <begin position="579"/>
        <end position="619"/>
    </location>
</feature>
<comment type="subcellular location">
    <subcellularLocation>
        <location evidence="1">Membrane</location>
        <topology evidence="1">Multi-pass membrane protein</topology>
    </subcellularLocation>
</comment>
<dbReference type="Pfam" id="PF04791">
    <property type="entry name" value="LMBR1"/>
    <property type="match status" value="1"/>
</dbReference>
<dbReference type="Proteomes" id="UP001485043">
    <property type="component" value="Unassembled WGS sequence"/>
</dbReference>
<feature type="transmembrane region" description="Helical" evidence="7">
    <location>
        <begin position="387"/>
        <end position="408"/>
    </location>
</feature>
<keyword evidence="4 7" id="KW-1133">Transmembrane helix</keyword>
<feature type="compositionally biased region" description="Polar residues" evidence="6">
    <location>
        <begin position="644"/>
        <end position="655"/>
    </location>
</feature>
<name>A0AAW1TGZ7_9CHLO</name>
<keyword evidence="5 7" id="KW-0472">Membrane</keyword>
<dbReference type="InterPro" id="IPR006876">
    <property type="entry name" value="LMBR1-like_membr_prot"/>
</dbReference>